<name>A0A8H8Z2X4_9PROT</name>
<organism evidence="1 2">
    <name type="scientific">Nitrosomonas nitrosa</name>
    <dbReference type="NCBI Taxonomy" id="52442"/>
    <lineage>
        <taxon>Bacteria</taxon>
        <taxon>Pseudomonadati</taxon>
        <taxon>Pseudomonadota</taxon>
        <taxon>Betaproteobacteria</taxon>
        <taxon>Nitrosomonadales</taxon>
        <taxon>Nitrosomonadaceae</taxon>
        <taxon>Nitrosomonas</taxon>
    </lineage>
</organism>
<dbReference type="EMBL" id="CAJNAP010000052">
    <property type="protein sequence ID" value="CAE6516719.1"/>
    <property type="molecule type" value="Genomic_DNA"/>
</dbReference>
<evidence type="ECO:0008006" key="3">
    <source>
        <dbReference type="Google" id="ProtNLM"/>
    </source>
</evidence>
<evidence type="ECO:0000313" key="2">
    <source>
        <dbReference type="Proteomes" id="UP000601736"/>
    </source>
</evidence>
<evidence type="ECO:0000313" key="1">
    <source>
        <dbReference type="EMBL" id="CAE6516719.1"/>
    </source>
</evidence>
<dbReference type="AlphaFoldDB" id="A0A8H8Z2X4"/>
<gene>
    <name evidence="1" type="ORF">NMYAN_60129</name>
</gene>
<dbReference type="RefSeq" id="WP_107790209.1">
    <property type="nucleotide sequence ID" value="NZ_CAJNAP010000052.1"/>
</dbReference>
<comment type="caution">
    <text evidence="1">The sequence shown here is derived from an EMBL/GenBank/DDBJ whole genome shotgun (WGS) entry which is preliminary data.</text>
</comment>
<proteinExistence type="predicted"/>
<accession>A0A8H8Z2X4</accession>
<sequence>MSIGASGRVVIEMDPTLKKALYSALRQNGLTLKDWFVQSAENYLTNTTQLALNFEERQARETEDETTK</sequence>
<dbReference type="Proteomes" id="UP000601736">
    <property type="component" value="Unassembled WGS sequence"/>
</dbReference>
<reference evidence="1" key="1">
    <citation type="submission" date="2021-02" db="EMBL/GenBank/DDBJ databases">
        <authorList>
            <person name="Han P."/>
        </authorList>
    </citation>
    <scope>NUCLEOTIDE SEQUENCE</scope>
    <source>
        <strain evidence="1">Nitrosomonas nitrosa 18-3D</strain>
    </source>
</reference>
<protein>
    <recommendedName>
        <fullName evidence="3">Toxin-antitoxin system HicB family antitoxin</fullName>
    </recommendedName>
</protein>